<evidence type="ECO:0000313" key="4">
    <source>
        <dbReference type="Proteomes" id="UP001227831"/>
    </source>
</evidence>
<comment type="caution">
    <text evidence="3">The sequence shown here is derived from an EMBL/GenBank/DDBJ whole genome shotgun (WGS) entry which is preliminary data.</text>
</comment>
<keyword evidence="4" id="KW-1185">Reference proteome</keyword>
<feature type="domain" description="SpoVT-AbrB" evidence="2">
    <location>
        <begin position="4"/>
        <end position="51"/>
    </location>
</feature>
<dbReference type="InterPro" id="IPR037914">
    <property type="entry name" value="SpoVT-AbrB_sf"/>
</dbReference>
<sequence length="84" mass="9525">MVTTKIVKLGHSQGIRLPKSLLKEVGIDEPINTPVRVSIEDGKIVIMPAQSLMQRFAGFDLDTYWQENDSEEYDWGKSVGKEIF</sequence>
<dbReference type="InterPro" id="IPR007159">
    <property type="entry name" value="SpoVT-AbrB_dom"/>
</dbReference>
<protein>
    <submittedName>
        <fullName evidence="3">AbrB/MazE/SpoVT family DNA-binding domain-containing protein</fullName>
    </submittedName>
</protein>
<dbReference type="Proteomes" id="UP001227831">
    <property type="component" value="Unassembled WGS sequence"/>
</dbReference>
<proteinExistence type="predicted"/>
<dbReference type="Gene3D" id="2.10.260.10">
    <property type="match status" value="1"/>
</dbReference>
<gene>
    <name evidence="3" type="ORF">RA086_01830</name>
</gene>
<dbReference type="Pfam" id="PF04014">
    <property type="entry name" value="MazE_antitoxin"/>
    <property type="match status" value="1"/>
</dbReference>
<dbReference type="PROSITE" id="PS51740">
    <property type="entry name" value="SPOVT_ABRB"/>
    <property type="match status" value="1"/>
</dbReference>
<keyword evidence="1 3" id="KW-0238">DNA-binding</keyword>
<accession>A0ABU1A7I2</accession>
<evidence type="ECO:0000313" key="3">
    <source>
        <dbReference type="EMBL" id="MDQ7936393.1"/>
    </source>
</evidence>
<dbReference type="SUPFAM" id="SSF89447">
    <property type="entry name" value="AbrB/MazE/MraZ-like"/>
    <property type="match status" value="1"/>
</dbReference>
<dbReference type="GO" id="GO:0003677">
    <property type="term" value="F:DNA binding"/>
    <property type="evidence" value="ECO:0007669"/>
    <property type="project" value="UniProtKB-KW"/>
</dbReference>
<evidence type="ECO:0000259" key="2">
    <source>
        <dbReference type="PROSITE" id="PS51740"/>
    </source>
</evidence>
<organism evidence="3 4">
    <name type="scientific">Lactiplantibacillus brownii</name>
    <dbReference type="NCBI Taxonomy" id="3069269"/>
    <lineage>
        <taxon>Bacteria</taxon>
        <taxon>Bacillati</taxon>
        <taxon>Bacillota</taxon>
        <taxon>Bacilli</taxon>
        <taxon>Lactobacillales</taxon>
        <taxon>Lactobacillaceae</taxon>
        <taxon>Lactiplantibacillus</taxon>
    </lineage>
</organism>
<name>A0ABU1A7I2_9LACO</name>
<dbReference type="SMART" id="SM00966">
    <property type="entry name" value="SpoVT_AbrB"/>
    <property type="match status" value="1"/>
</dbReference>
<reference evidence="3 4" key="1">
    <citation type="journal article" date="2023" name="Int. J. Syst. Evol. Microbiol.">
        <title>Lactiplantibacillus brownii sp. nov., a novel psychrotolerant species isolated from sauerkraut.</title>
        <authorList>
            <person name="Heng Y.C."/>
            <person name="Silvaraju S."/>
            <person name="Lee J.K.Y."/>
            <person name="Kittelmann S."/>
        </authorList>
    </citation>
    <scope>NUCLEOTIDE SEQUENCE [LARGE SCALE GENOMIC DNA]</scope>
    <source>
        <strain evidence="3 4">WILCCON 0030</strain>
    </source>
</reference>
<dbReference type="EMBL" id="JAVCWF010000001">
    <property type="protein sequence ID" value="MDQ7936393.1"/>
    <property type="molecule type" value="Genomic_DNA"/>
</dbReference>
<dbReference type="RefSeq" id="WP_308702227.1">
    <property type="nucleotide sequence ID" value="NZ_AP027463.1"/>
</dbReference>
<evidence type="ECO:0000256" key="1">
    <source>
        <dbReference type="PROSITE-ProRule" id="PRU01076"/>
    </source>
</evidence>